<gene>
    <name evidence="2" type="ORF">PPERSA_07470</name>
</gene>
<dbReference type="EMBL" id="LDAU01000059">
    <property type="protein sequence ID" value="KRX08658.1"/>
    <property type="molecule type" value="Genomic_DNA"/>
</dbReference>
<name>A0A0V0R297_PSEPJ</name>
<evidence type="ECO:0000256" key="1">
    <source>
        <dbReference type="SAM" id="MobiDB-lite"/>
    </source>
</evidence>
<feature type="region of interest" description="Disordered" evidence="1">
    <location>
        <begin position="706"/>
        <end position="731"/>
    </location>
</feature>
<proteinExistence type="predicted"/>
<dbReference type="AlphaFoldDB" id="A0A0V0R297"/>
<dbReference type="Proteomes" id="UP000054937">
    <property type="component" value="Unassembled WGS sequence"/>
</dbReference>
<reference evidence="2 3" key="1">
    <citation type="journal article" date="2015" name="Sci. Rep.">
        <title>Genome of the facultative scuticociliatosis pathogen Pseudocohnilembus persalinus provides insight into its virulence through horizontal gene transfer.</title>
        <authorList>
            <person name="Xiong J."/>
            <person name="Wang G."/>
            <person name="Cheng J."/>
            <person name="Tian M."/>
            <person name="Pan X."/>
            <person name="Warren A."/>
            <person name="Jiang C."/>
            <person name="Yuan D."/>
            <person name="Miao W."/>
        </authorList>
    </citation>
    <scope>NUCLEOTIDE SEQUENCE [LARGE SCALE GENOMIC DNA]</scope>
    <source>
        <strain evidence="2">36N120E</strain>
    </source>
</reference>
<feature type="compositionally biased region" description="Low complexity" evidence="1">
    <location>
        <begin position="417"/>
        <end position="433"/>
    </location>
</feature>
<accession>A0A0V0R297</accession>
<feature type="region of interest" description="Disordered" evidence="1">
    <location>
        <begin position="530"/>
        <end position="557"/>
    </location>
</feature>
<comment type="caution">
    <text evidence="2">The sequence shown here is derived from an EMBL/GenBank/DDBJ whole genome shotgun (WGS) entry which is preliminary data.</text>
</comment>
<feature type="region of interest" description="Disordered" evidence="1">
    <location>
        <begin position="417"/>
        <end position="436"/>
    </location>
</feature>
<organism evidence="2 3">
    <name type="scientific">Pseudocohnilembus persalinus</name>
    <name type="common">Ciliate</name>
    <dbReference type="NCBI Taxonomy" id="266149"/>
    <lineage>
        <taxon>Eukaryota</taxon>
        <taxon>Sar</taxon>
        <taxon>Alveolata</taxon>
        <taxon>Ciliophora</taxon>
        <taxon>Intramacronucleata</taxon>
        <taxon>Oligohymenophorea</taxon>
        <taxon>Scuticociliatia</taxon>
        <taxon>Philasterida</taxon>
        <taxon>Pseudocohnilembidae</taxon>
        <taxon>Pseudocohnilembus</taxon>
    </lineage>
</organism>
<evidence type="ECO:0000313" key="2">
    <source>
        <dbReference type="EMBL" id="KRX08658.1"/>
    </source>
</evidence>
<sequence>MKQEIKQNSQLLDEFKIKFEQIKKLKQPVYQGFMTSKNLPTQFYQLKYLIREQLLQESHIFKSQKWDGIKKKDNYFTYQKNKNKNYDYIQMNMENNIDSLEIPQENYFNYNNNYPNQNQKQIYQQKQNSDNLGFSLDGNNSLEKYNNNNINNQNNNNRGINLEQNNNININYNQFQAYNQEQQQYQQHSQSNFMSSSDNIYKESICSKGNQQYKNSEKMYSSQNQIEISKIYHRDNFHSKNNSHLAFTPENKNINYNNSINLEYLQNQRNKNKSPNTSSLNASVINNQLIDENFGYQTNKINRNKNIDNNNIQDQVSLKRKTFSDNFYINNGIGKKEIQLFNLETKLNSNRQNKILEKSQNEYKQHQQKNYLRNTQTQDLGFKDYTANESKYFLLNLEITTQNLIYIIGNDAQVNKNNKSNNSQSNFNLQQQSPGTPVFSLPTSVCDRSPITPLKFNQSSSEIFCIHNNTNNYNNTLTNNDQNNLNKNDIKINNQSKFENLDSPLTIQQNQVQKQNIGNLQNSPYQIQSSLVQRSRTRSRDQEQNSIKNFQGKEPNQFLNDQQNIIKQQKQLKSNNNQKHQLIINKNSYKQNLIDNDIKIQRKNSQQQQQQSLQQVQHIDEIINNSSSQFNSYSHFQNSEMQTQIQDEENEQNQNKFLNQKEYNQKQNTELQCLRNDLKFLLDCQIGEIDNQNKIEQMCSDQLNLSLQSSSSREQEDSDTDQFRDHLSSGQQDIRIKQQLNDFQVKQEYSNNIDLDIFPQQIKPSDDNNIKNLDNIQKLNQKYFKKENKYQDICSKTMKMQISGQQDFQNGSQTLYNCLDNGLDQPYNENNNMSKSQQKIQEKNLQRNNIEEEDQQMVYSLTNPQSQLNQEKIQRTNSYRDLQENQYFQQNLQKNQNEKTTQRQGDQQILKDDQLSSNLIFNQSNNISQYIKNNQISQSQDQREDKSANEFNYTFQKNLNKNDSQNQNILGVQKQLIANSQKQIDDNKMEFELNINKNQQNNQNINGFYQQEGDTTSNTPNVQNYQTSKDVNILQQRNRKQYNSNYIFEND</sequence>
<keyword evidence="3" id="KW-1185">Reference proteome</keyword>
<feature type="region of interest" description="Disordered" evidence="1">
    <location>
        <begin position="1005"/>
        <end position="1024"/>
    </location>
</feature>
<evidence type="ECO:0000313" key="3">
    <source>
        <dbReference type="Proteomes" id="UP000054937"/>
    </source>
</evidence>
<dbReference type="InParanoid" id="A0A0V0R297"/>
<feature type="compositionally biased region" description="Polar residues" evidence="1">
    <location>
        <begin position="1007"/>
        <end position="1024"/>
    </location>
</feature>
<protein>
    <submittedName>
        <fullName evidence="2">Uncharacterized protein</fullName>
    </submittedName>
</protein>